<name>V7BF86_PHAVU</name>
<protein>
    <submittedName>
        <fullName evidence="1">Uncharacterized protein</fullName>
    </submittedName>
</protein>
<evidence type="ECO:0000313" key="2">
    <source>
        <dbReference type="Proteomes" id="UP000000226"/>
    </source>
</evidence>
<gene>
    <name evidence="1" type="ORF">PHAVU_007G163200g</name>
</gene>
<dbReference type="OrthoDB" id="10426268at2759"/>
<dbReference type="EMBL" id="CM002294">
    <property type="protein sequence ID" value="ESW16519.1"/>
    <property type="molecule type" value="Genomic_DNA"/>
</dbReference>
<dbReference type="Gramene" id="ESW16519">
    <property type="protein sequence ID" value="ESW16519"/>
    <property type="gene ID" value="PHAVU_007G163200g"/>
</dbReference>
<evidence type="ECO:0000313" key="1">
    <source>
        <dbReference type="EMBL" id="ESW16519.1"/>
    </source>
</evidence>
<keyword evidence="2" id="KW-1185">Reference proteome</keyword>
<organism evidence="1 2">
    <name type="scientific">Phaseolus vulgaris</name>
    <name type="common">Kidney bean</name>
    <name type="synonym">French bean</name>
    <dbReference type="NCBI Taxonomy" id="3885"/>
    <lineage>
        <taxon>Eukaryota</taxon>
        <taxon>Viridiplantae</taxon>
        <taxon>Streptophyta</taxon>
        <taxon>Embryophyta</taxon>
        <taxon>Tracheophyta</taxon>
        <taxon>Spermatophyta</taxon>
        <taxon>Magnoliopsida</taxon>
        <taxon>eudicotyledons</taxon>
        <taxon>Gunneridae</taxon>
        <taxon>Pentapetalae</taxon>
        <taxon>rosids</taxon>
        <taxon>fabids</taxon>
        <taxon>Fabales</taxon>
        <taxon>Fabaceae</taxon>
        <taxon>Papilionoideae</taxon>
        <taxon>50 kb inversion clade</taxon>
        <taxon>NPAAA clade</taxon>
        <taxon>indigoferoid/millettioid clade</taxon>
        <taxon>Phaseoleae</taxon>
        <taxon>Phaseolus</taxon>
    </lineage>
</organism>
<dbReference type="Proteomes" id="UP000000226">
    <property type="component" value="Chromosome 7"/>
</dbReference>
<dbReference type="AlphaFoldDB" id="V7BF86"/>
<accession>V7BF86</accession>
<proteinExistence type="predicted"/>
<sequence>MCDLNIIFIKACIYLWKRIIIHKFYCKLWISPCFIPSTSALAKTEDFM</sequence>
<reference evidence="2" key="1">
    <citation type="journal article" date="2014" name="Nat. Genet.">
        <title>A reference genome for common bean and genome-wide analysis of dual domestications.</title>
        <authorList>
            <person name="Schmutz J."/>
            <person name="McClean P.E."/>
            <person name="Mamidi S."/>
            <person name="Wu G.A."/>
            <person name="Cannon S.B."/>
            <person name="Grimwood J."/>
            <person name="Jenkins J."/>
            <person name="Shu S."/>
            <person name="Song Q."/>
            <person name="Chavarro C."/>
            <person name="Torres-Torres M."/>
            <person name="Geffroy V."/>
            <person name="Moghaddam S.M."/>
            <person name="Gao D."/>
            <person name="Abernathy B."/>
            <person name="Barry K."/>
            <person name="Blair M."/>
            <person name="Brick M.A."/>
            <person name="Chovatia M."/>
            <person name="Gepts P."/>
            <person name="Goodstein D.M."/>
            <person name="Gonzales M."/>
            <person name="Hellsten U."/>
            <person name="Hyten D.L."/>
            <person name="Jia G."/>
            <person name="Kelly J.D."/>
            <person name="Kudrna D."/>
            <person name="Lee R."/>
            <person name="Richard M.M."/>
            <person name="Miklas P.N."/>
            <person name="Osorno J.M."/>
            <person name="Rodrigues J."/>
            <person name="Thareau V."/>
            <person name="Urrea C.A."/>
            <person name="Wang M."/>
            <person name="Yu Y."/>
            <person name="Zhang M."/>
            <person name="Wing R.A."/>
            <person name="Cregan P.B."/>
            <person name="Rokhsar D.S."/>
            <person name="Jackson S.A."/>
        </authorList>
    </citation>
    <scope>NUCLEOTIDE SEQUENCE [LARGE SCALE GENOMIC DNA]</scope>
    <source>
        <strain evidence="2">cv. G19833</strain>
    </source>
</reference>